<evidence type="ECO:0000256" key="8">
    <source>
        <dbReference type="SAM" id="Phobius"/>
    </source>
</evidence>
<feature type="transmembrane region" description="Helical" evidence="8">
    <location>
        <begin position="60"/>
        <end position="80"/>
    </location>
</feature>
<dbReference type="RefSeq" id="WP_259087258.1">
    <property type="nucleotide sequence ID" value="NZ_BAAAZC010000019.1"/>
</dbReference>
<dbReference type="EMBL" id="BAAAZC010000019">
    <property type="protein sequence ID" value="GAA3976676.1"/>
    <property type="molecule type" value="Genomic_DNA"/>
</dbReference>
<keyword evidence="5 8" id="KW-1133">Transmembrane helix</keyword>
<proteinExistence type="predicted"/>
<keyword evidence="6" id="KW-0051">Antiviral defense</keyword>
<keyword evidence="11" id="KW-1185">Reference proteome</keyword>
<reference evidence="11" key="1">
    <citation type="journal article" date="2019" name="Int. J. Syst. Evol. Microbiol.">
        <title>The Global Catalogue of Microorganisms (GCM) 10K type strain sequencing project: providing services to taxonomists for standard genome sequencing and annotation.</title>
        <authorList>
            <consortium name="The Broad Institute Genomics Platform"/>
            <consortium name="The Broad Institute Genome Sequencing Center for Infectious Disease"/>
            <person name="Wu L."/>
            <person name="Ma J."/>
        </authorList>
    </citation>
    <scope>NUCLEOTIDE SEQUENCE [LARGE SCALE GENOMIC DNA]</scope>
    <source>
        <strain evidence="11">JCM 16601</strain>
    </source>
</reference>
<feature type="transmembrane region" description="Helical" evidence="8">
    <location>
        <begin position="153"/>
        <end position="173"/>
    </location>
</feature>
<comment type="caution">
    <text evidence="10">The sequence shown here is derived from an EMBL/GenBank/DDBJ whole genome shotgun (WGS) entry which is preliminary data.</text>
</comment>
<keyword evidence="2" id="KW-1003">Cell membrane</keyword>
<evidence type="ECO:0000256" key="5">
    <source>
        <dbReference type="ARBA" id="ARBA00022989"/>
    </source>
</evidence>
<evidence type="ECO:0000313" key="10">
    <source>
        <dbReference type="EMBL" id="GAA3976676.1"/>
    </source>
</evidence>
<keyword evidence="4" id="KW-0547">Nucleotide-binding</keyword>
<gene>
    <name evidence="10" type="ORF">GCM10022210_29340</name>
</gene>
<evidence type="ECO:0000256" key="3">
    <source>
        <dbReference type="ARBA" id="ARBA00022692"/>
    </source>
</evidence>
<accession>A0ABP7Q5C5</accession>
<name>A0ABP7Q5C5_9SPHI</name>
<feature type="domain" description="Pycsar effector protein" evidence="9">
    <location>
        <begin position="12"/>
        <end position="171"/>
    </location>
</feature>
<keyword evidence="3 8" id="KW-0812">Transmembrane</keyword>
<comment type="subcellular location">
    <subcellularLocation>
        <location evidence="1">Cell membrane</location>
    </subcellularLocation>
</comment>
<dbReference type="InterPro" id="IPR043760">
    <property type="entry name" value="PycTM_dom"/>
</dbReference>
<evidence type="ECO:0000256" key="1">
    <source>
        <dbReference type="ARBA" id="ARBA00004236"/>
    </source>
</evidence>
<evidence type="ECO:0000313" key="11">
    <source>
        <dbReference type="Proteomes" id="UP001500742"/>
    </source>
</evidence>
<evidence type="ECO:0000256" key="2">
    <source>
        <dbReference type="ARBA" id="ARBA00022475"/>
    </source>
</evidence>
<organism evidence="10 11">
    <name type="scientific">Mucilaginibacter dorajii</name>
    <dbReference type="NCBI Taxonomy" id="692994"/>
    <lineage>
        <taxon>Bacteria</taxon>
        <taxon>Pseudomonadati</taxon>
        <taxon>Bacteroidota</taxon>
        <taxon>Sphingobacteriia</taxon>
        <taxon>Sphingobacteriales</taxon>
        <taxon>Sphingobacteriaceae</taxon>
        <taxon>Mucilaginibacter</taxon>
    </lineage>
</organism>
<evidence type="ECO:0000259" key="9">
    <source>
        <dbReference type="Pfam" id="PF18967"/>
    </source>
</evidence>
<evidence type="ECO:0000256" key="4">
    <source>
        <dbReference type="ARBA" id="ARBA00022741"/>
    </source>
</evidence>
<protein>
    <recommendedName>
        <fullName evidence="9">Pycsar effector protein domain-containing protein</fullName>
    </recommendedName>
</protein>
<feature type="transmembrane region" description="Helical" evidence="8">
    <location>
        <begin position="31"/>
        <end position="48"/>
    </location>
</feature>
<evidence type="ECO:0000256" key="7">
    <source>
        <dbReference type="ARBA" id="ARBA00023136"/>
    </source>
</evidence>
<dbReference type="Proteomes" id="UP001500742">
    <property type="component" value="Unassembled WGS sequence"/>
</dbReference>
<keyword evidence="7 8" id="KW-0472">Membrane</keyword>
<dbReference type="Pfam" id="PF18967">
    <property type="entry name" value="PycTM"/>
    <property type="match status" value="1"/>
</dbReference>
<sequence length="178" mass="20187">MAEQETSISGILEKTYQNTYDLLKFGETKNTTLIAFNGAIIVGLAALLKDVKLPVLSYYMIYIIVMCAFSIFISFSSLVAKMKHKAHDVSLTRSDNVLFFGCIALLTDEELVSKIKQLYNLETVNATYERDLAKQLVITSQITARKFKLFNTAIRIMFFGLLTPLSVLIYYVFLNHDN</sequence>
<evidence type="ECO:0000256" key="6">
    <source>
        <dbReference type="ARBA" id="ARBA00023118"/>
    </source>
</evidence>